<evidence type="ECO:0008006" key="5">
    <source>
        <dbReference type="Google" id="ProtNLM"/>
    </source>
</evidence>
<evidence type="ECO:0000256" key="2">
    <source>
        <dbReference type="SAM" id="SignalP"/>
    </source>
</evidence>
<feature type="chain" id="PRO_5042257599" description="Secreted protein" evidence="2">
    <location>
        <begin position="26"/>
        <end position="103"/>
    </location>
</feature>
<gene>
    <name evidence="3" type="ORF">Pmani_025242</name>
</gene>
<dbReference type="AlphaFoldDB" id="A0AAE1TXU2"/>
<evidence type="ECO:0000313" key="4">
    <source>
        <dbReference type="Proteomes" id="UP001292094"/>
    </source>
</evidence>
<evidence type="ECO:0000256" key="1">
    <source>
        <dbReference type="SAM" id="MobiDB-lite"/>
    </source>
</evidence>
<keyword evidence="4" id="KW-1185">Reference proteome</keyword>
<feature type="signal peptide" evidence="2">
    <location>
        <begin position="1"/>
        <end position="25"/>
    </location>
</feature>
<sequence>MRKGRGAREKITVLLILHNILETASNPTCNELDKGVTLRPGLVQWSRDEGSRWRQPGGDKRDCGPVFVSRVAQPECRTTDGADNHVAASPSATVAEVRDRHSR</sequence>
<accession>A0AAE1TXU2</accession>
<feature type="region of interest" description="Disordered" evidence="1">
    <location>
        <begin position="78"/>
        <end position="103"/>
    </location>
</feature>
<organism evidence="3 4">
    <name type="scientific">Petrolisthes manimaculis</name>
    <dbReference type="NCBI Taxonomy" id="1843537"/>
    <lineage>
        <taxon>Eukaryota</taxon>
        <taxon>Metazoa</taxon>
        <taxon>Ecdysozoa</taxon>
        <taxon>Arthropoda</taxon>
        <taxon>Crustacea</taxon>
        <taxon>Multicrustacea</taxon>
        <taxon>Malacostraca</taxon>
        <taxon>Eumalacostraca</taxon>
        <taxon>Eucarida</taxon>
        <taxon>Decapoda</taxon>
        <taxon>Pleocyemata</taxon>
        <taxon>Anomura</taxon>
        <taxon>Galatheoidea</taxon>
        <taxon>Porcellanidae</taxon>
        <taxon>Petrolisthes</taxon>
    </lineage>
</organism>
<reference evidence="3" key="1">
    <citation type="submission" date="2023-11" db="EMBL/GenBank/DDBJ databases">
        <title>Genome assemblies of two species of porcelain crab, Petrolisthes cinctipes and Petrolisthes manimaculis (Anomura: Porcellanidae).</title>
        <authorList>
            <person name="Angst P."/>
        </authorList>
    </citation>
    <scope>NUCLEOTIDE SEQUENCE</scope>
    <source>
        <strain evidence="3">PB745_02</strain>
        <tissue evidence="3">Gill</tissue>
    </source>
</reference>
<dbReference type="EMBL" id="JAWZYT010002691">
    <property type="protein sequence ID" value="KAK4302688.1"/>
    <property type="molecule type" value="Genomic_DNA"/>
</dbReference>
<protein>
    <recommendedName>
        <fullName evidence="5">Secreted protein</fullName>
    </recommendedName>
</protein>
<evidence type="ECO:0000313" key="3">
    <source>
        <dbReference type="EMBL" id="KAK4302688.1"/>
    </source>
</evidence>
<comment type="caution">
    <text evidence="3">The sequence shown here is derived from an EMBL/GenBank/DDBJ whole genome shotgun (WGS) entry which is preliminary data.</text>
</comment>
<name>A0AAE1TXU2_9EUCA</name>
<dbReference type="Proteomes" id="UP001292094">
    <property type="component" value="Unassembled WGS sequence"/>
</dbReference>
<keyword evidence="2" id="KW-0732">Signal</keyword>
<proteinExistence type="predicted"/>